<feature type="chain" id="PRO_5026028083" evidence="1">
    <location>
        <begin position="23"/>
        <end position="182"/>
    </location>
</feature>
<organism evidence="2 3">
    <name type="scientific">Flagellimonas oceani</name>
    <dbReference type="NCBI Taxonomy" id="2698672"/>
    <lineage>
        <taxon>Bacteria</taxon>
        <taxon>Pseudomonadati</taxon>
        <taxon>Bacteroidota</taxon>
        <taxon>Flavobacteriia</taxon>
        <taxon>Flavobacteriales</taxon>
        <taxon>Flavobacteriaceae</taxon>
        <taxon>Flagellimonas</taxon>
    </lineage>
</organism>
<protein>
    <submittedName>
        <fullName evidence="2">Uncharacterized protein</fullName>
    </submittedName>
</protein>
<reference evidence="2 3" key="1">
    <citation type="submission" date="2020-02" db="EMBL/GenBank/DDBJ databases">
        <title>Complete genome of Muricauda sp. 501str8.</title>
        <authorList>
            <person name="Dong B."/>
            <person name="Zhu S."/>
            <person name="Yang J."/>
            <person name="Chen J."/>
        </authorList>
    </citation>
    <scope>NUCLEOTIDE SEQUENCE [LARGE SCALE GENOMIC DNA]</scope>
    <source>
        <strain evidence="2 3">501str8</strain>
    </source>
</reference>
<dbReference type="RefSeq" id="WP_166249069.1">
    <property type="nucleotide sequence ID" value="NZ_CP049616.1"/>
</dbReference>
<gene>
    <name evidence="2" type="ORF">GVT53_13665</name>
</gene>
<evidence type="ECO:0000313" key="2">
    <source>
        <dbReference type="EMBL" id="QII45681.1"/>
    </source>
</evidence>
<evidence type="ECO:0000256" key="1">
    <source>
        <dbReference type="SAM" id="SignalP"/>
    </source>
</evidence>
<sequence>MKRLLYSVLWITGLLFCSVSCMEEQDFDQIDDLSVTPTLASGIFYLESDEETINSVATGSFYSEEFTFEAFNEQYVAERLIEGTITYELDNTTSKDLRIVVEFLDEDGRVLDIERFDIEADPSETLIREVFYGPSGKPIDILANTTGLRVSAVNLSDNTSISPAENPSLILRSGAEFLFRLQ</sequence>
<dbReference type="AlphaFoldDB" id="A0A6G7J476"/>
<accession>A0A6G7J476</accession>
<name>A0A6G7J476_9FLAO</name>
<proteinExistence type="predicted"/>
<keyword evidence="3" id="KW-1185">Reference proteome</keyword>
<keyword evidence="1" id="KW-0732">Signal</keyword>
<feature type="signal peptide" evidence="1">
    <location>
        <begin position="1"/>
        <end position="22"/>
    </location>
</feature>
<dbReference type="EMBL" id="CP049616">
    <property type="protein sequence ID" value="QII45681.1"/>
    <property type="molecule type" value="Genomic_DNA"/>
</dbReference>
<dbReference type="Proteomes" id="UP000502928">
    <property type="component" value="Chromosome"/>
</dbReference>
<dbReference type="KEGG" id="mut:GVT53_13665"/>
<evidence type="ECO:0000313" key="3">
    <source>
        <dbReference type="Proteomes" id="UP000502928"/>
    </source>
</evidence>